<evidence type="ECO:0000259" key="6">
    <source>
        <dbReference type="Pfam" id="PF02782"/>
    </source>
</evidence>
<keyword evidence="2" id="KW-0119">Carbohydrate metabolism</keyword>
<keyword evidence="4 7" id="KW-0418">Kinase</keyword>
<evidence type="ECO:0000256" key="2">
    <source>
        <dbReference type="ARBA" id="ARBA00022629"/>
    </source>
</evidence>
<dbReference type="RefSeq" id="WP_075131094.1">
    <property type="nucleotide sequence ID" value="NZ_MSIF01000001.1"/>
</dbReference>
<name>A0A7Z0WSW7_9PSEU</name>
<evidence type="ECO:0000313" key="7">
    <source>
        <dbReference type="EMBL" id="OLF14147.1"/>
    </source>
</evidence>
<dbReference type="InterPro" id="IPR043129">
    <property type="entry name" value="ATPase_NBD"/>
</dbReference>
<reference evidence="7 8" key="1">
    <citation type="submission" date="2016-12" db="EMBL/GenBank/DDBJ databases">
        <title>The draft genome sequence of Actinophytocola xinjiangensis.</title>
        <authorList>
            <person name="Wang W."/>
            <person name="Yuan L."/>
        </authorList>
    </citation>
    <scope>NUCLEOTIDE SEQUENCE [LARGE SCALE GENOMIC DNA]</scope>
    <source>
        <strain evidence="7 8">CGMCC 4.4663</strain>
    </source>
</reference>
<dbReference type="PANTHER" id="PTHR43095:SF5">
    <property type="entry name" value="XYLULOSE KINASE"/>
    <property type="match status" value="1"/>
</dbReference>
<dbReference type="Pfam" id="PF02782">
    <property type="entry name" value="FGGY_C"/>
    <property type="match status" value="1"/>
</dbReference>
<keyword evidence="8" id="KW-1185">Reference proteome</keyword>
<sequence>MTTNAIPAEISLGIDVGTQSVRCVATDHTGTILATGSHPLHSHRDGNRHEQDPHQWWTALTHATRQVTAVLGDQPVLGVALCATSGTILLTDTTGNPLTPGLMYDDGRATAEALRASHAGTSLWDRLGYRPQPSWALPKLLRLLATTRGPAALAHQADFLTGKLTGTITPADSSNALKTGYDLDTEQWPHELLAALDVPPDTLPTVVRPGTTVGTIPADSPTGIPAGTPVVAGMTDGCAALVGSGTIDTGSWNTVLGTTLVVKGVTPQRLHDPLGVVYSHRHPDGLWLPGGASSVGAGALTAHFGDHDLTQLDAQAAARPHTTLATYPLVSPGERFPFAAPDAHAITTGRPRDHLDDYLAILRGVAFTERLCFDYLDLLGAPTHGTLRLTGGATRSRYWNQLRADTLGRPVHVPHDADPAAGMALLARANGRPLTDAARHHTHHHDTYLPNPDHQDVLAQGYRTLVDALHRHGWLPTELADHATARSHP</sequence>
<dbReference type="InterPro" id="IPR018484">
    <property type="entry name" value="FGGY_N"/>
</dbReference>
<dbReference type="InterPro" id="IPR000577">
    <property type="entry name" value="Carb_kinase_FGGY"/>
</dbReference>
<proteinExistence type="inferred from homology"/>
<dbReference type="InterPro" id="IPR018485">
    <property type="entry name" value="FGGY_C"/>
</dbReference>
<evidence type="ECO:0000256" key="1">
    <source>
        <dbReference type="ARBA" id="ARBA00009156"/>
    </source>
</evidence>
<dbReference type="Proteomes" id="UP000185696">
    <property type="component" value="Unassembled WGS sequence"/>
</dbReference>
<dbReference type="EMBL" id="MSIF01000001">
    <property type="protein sequence ID" value="OLF14147.1"/>
    <property type="molecule type" value="Genomic_DNA"/>
</dbReference>
<evidence type="ECO:0000313" key="8">
    <source>
        <dbReference type="Proteomes" id="UP000185696"/>
    </source>
</evidence>
<keyword evidence="2" id="KW-0859">Xylose metabolism</keyword>
<dbReference type="PANTHER" id="PTHR43095">
    <property type="entry name" value="SUGAR KINASE"/>
    <property type="match status" value="1"/>
</dbReference>
<evidence type="ECO:0000259" key="5">
    <source>
        <dbReference type="Pfam" id="PF00370"/>
    </source>
</evidence>
<organism evidence="7 8">
    <name type="scientific">Actinophytocola xinjiangensis</name>
    <dbReference type="NCBI Taxonomy" id="485602"/>
    <lineage>
        <taxon>Bacteria</taxon>
        <taxon>Bacillati</taxon>
        <taxon>Actinomycetota</taxon>
        <taxon>Actinomycetes</taxon>
        <taxon>Pseudonocardiales</taxon>
        <taxon>Pseudonocardiaceae</taxon>
    </lineage>
</organism>
<dbReference type="AlphaFoldDB" id="A0A7Z0WSW7"/>
<accession>A0A7Z0WSW7</accession>
<protein>
    <submittedName>
        <fullName evidence="7">Carbohydrate kinase</fullName>
    </submittedName>
</protein>
<dbReference type="Pfam" id="PF00370">
    <property type="entry name" value="FGGY_N"/>
    <property type="match status" value="1"/>
</dbReference>
<dbReference type="PIRSF" id="PIRSF000538">
    <property type="entry name" value="GlpK"/>
    <property type="match status" value="1"/>
</dbReference>
<evidence type="ECO:0000256" key="3">
    <source>
        <dbReference type="ARBA" id="ARBA00022679"/>
    </source>
</evidence>
<dbReference type="Gene3D" id="3.30.420.40">
    <property type="match status" value="2"/>
</dbReference>
<dbReference type="GO" id="GO:0016301">
    <property type="term" value="F:kinase activity"/>
    <property type="evidence" value="ECO:0007669"/>
    <property type="project" value="UniProtKB-KW"/>
</dbReference>
<comment type="caution">
    <text evidence="7">The sequence shown here is derived from an EMBL/GenBank/DDBJ whole genome shotgun (WGS) entry which is preliminary data.</text>
</comment>
<evidence type="ECO:0000256" key="4">
    <source>
        <dbReference type="ARBA" id="ARBA00022777"/>
    </source>
</evidence>
<feature type="domain" description="Carbohydrate kinase FGGY C-terminal" evidence="6">
    <location>
        <begin position="254"/>
        <end position="427"/>
    </location>
</feature>
<keyword evidence="3" id="KW-0808">Transferase</keyword>
<gene>
    <name evidence="7" type="ORF">BLA60_03020</name>
</gene>
<dbReference type="CDD" id="cd07783">
    <property type="entry name" value="ASKHA_NBD_FGGY_SePSK_AtXK1-like"/>
    <property type="match status" value="1"/>
</dbReference>
<comment type="similarity">
    <text evidence="1">Belongs to the FGGY kinase family.</text>
</comment>
<dbReference type="OrthoDB" id="9805576at2"/>
<dbReference type="SUPFAM" id="SSF53067">
    <property type="entry name" value="Actin-like ATPase domain"/>
    <property type="match status" value="2"/>
</dbReference>
<feature type="domain" description="Carbohydrate kinase FGGY N-terminal" evidence="5">
    <location>
        <begin position="11"/>
        <end position="243"/>
    </location>
</feature>
<dbReference type="GO" id="GO:0042732">
    <property type="term" value="P:D-xylose metabolic process"/>
    <property type="evidence" value="ECO:0007669"/>
    <property type="project" value="UniProtKB-KW"/>
</dbReference>
<dbReference type="InterPro" id="IPR050406">
    <property type="entry name" value="FGGY_Carb_Kinase"/>
</dbReference>